<sequence length="425" mass="48440">MRKTFALTLALLIVISAGCLQSQGSKPSPTQSPTTSPITSNPPKKIIESISIDSIDVIYNEEADALIIYLKVRNQTNYTRIDGILNLTIKDKYGFLIYNGSIEVKKADFKPYIEEFMGLDDKLHNITYYKARYIIPHPRKGLARTGYIHAILIVGNQTLKRDFIAYNLPEMSDDEKKAYFESLYLNNSRALNISQKHGELQVEVYRYGIYTSPRDLKKYLRIDLRIRNTANYTVEIEELTLGPLVVDGYPVKEVDEKEYFLGDLEPGEFLKGFLLFPMSEIPLNHKNLILKLGVEEYLPEKEVLVTLDNLPIEISRWPFNITISEFTTGTVEFIGTKETVANVTVLVRNNKSVAEMISFLSWELSGESPSIDSKVPYEVPARSTAKAILVYYFDQKPDTWKLKILIPSTSRKLEFTITIPPLQPS</sequence>
<reference evidence="2 3" key="1">
    <citation type="submission" date="2023-03" db="EMBL/GenBank/DDBJ databases">
        <title>Speciation in Pyrococcus: adaptation to high temperature as a mechanism.</title>
        <authorList>
            <person name="Gu J."/>
        </authorList>
    </citation>
    <scope>NUCLEOTIDE SEQUENCE [LARGE SCALE GENOMIC DNA]</scope>
    <source>
        <strain evidence="2 3">LMOA34</strain>
    </source>
</reference>
<dbReference type="EMBL" id="JARRIG010000009">
    <property type="protein sequence ID" value="MFA4805435.1"/>
    <property type="molecule type" value="Genomic_DNA"/>
</dbReference>
<dbReference type="Proteomes" id="UP001571980">
    <property type="component" value="Unassembled WGS sequence"/>
</dbReference>
<evidence type="ECO:0008006" key="4">
    <source>
        <dbReference type="Google" id="ProtNLM"/>
    </source>
</evidence>
<gene>
    <name evidence="2" type="ORF">P8X34_11925</name>
</gene>
<evidence type="ECO:0000313" key="3">
    <source>
        <dbReference type="Proteomes" id="UP001571980"/>
    </source>
</evidence>
<keyword evidence="3" id="KW-1185">Reference proteome</keyword>
<name>A0ABV4T6X4_9EURY</name>
<feature type="region of interest" description="Disordered" evidence="1">
    <location>
        <begin position="21"/>
        <end position="42"/>
    </location>
</feature>
<accession>A0ABV4T6X4</accession>
<protein>
    <recommendedName>
        <fullName evidence="4">DUF4352 domain-containing protein</fullName>
    </recommendedName>
</protein>
<proteinExistence type="predicted"/>
<evidence type="ECO:0000256" key="1">
    <source>
        <dbReference type="SAM" id="MobiDB-lite"/>
    </source>
</evidence>
<dbReference type="PROSITE" id="PS51257">
    <property type="entry name" value="PROKAR_LIPOPROTEIN"/>
    <property type="match status" value="1"/>
</dbReference>
<evidence type="ECO:0000313" key="2">
    <source>
        <dbReference type="EMBL" id="MFA4805435.1"/>
    </source>
</evidence>
<comment type="caution">
    <text evidence="2">The sequence shown here is derived from an EMBL/GenBank/DDBJ whole genome shotgun (WGS) entry which is preliminary data.</text>
</comment>
<organism evidence="2 3">
    <name type="scientific">Pyrococcus kukulkanii</name>
    <dbReference type="NCBI Taxonomy" id="1609559"/>
    <lineage>
        <taxon>Archaea</taxon>
        <taxon>Methanobacteriati</taxon>
        <taxon>Methanobacteriota</taxon>
        <taxon>Thermococci</taxon>
        <taxon>Thermococcales</taxon>
        <taxon>Thermococcaceae</taxon>
        <taxon>Pyrococcus</taxon>
    </lineage>
</organism>
<dbReference type="RefSeq" id="WP_372825039.1">
    <property type="nucleotide sequence ID" value="NZ_JARRIG010000009.1"/>
</dbReference>